<dbReference type="AlphaFoldDB" id="A0ABD5W6T1"/>
<sequence length="130" mass="14301">MPESKQLPMESAMTTVSGVQFTPFDPSSSDVRLQDIAHGLANLCRASGQTQFFYSVGLHSIYVSQDLAARGHSRRRQLIGLLHDAQEAYINDLVSPVKAHLKSINISKLASKTQCGTRSGWNRPSRTSRS</sequence>
<evidence type="ECO:0008006" key="3">
    <source>
        <dbReference type="Google" id="ProtNLM"/>
    </source>
</evidence>
<proteinExistence type="predicted"/>
<accession>A0ABD5W6T1</accession>
<dbReference type="Gene3D" id="1.10.3210.10">
    <property type="entry name" value="Hypothetical protein af1432"/>
    <property type="match status" value="1"/>
</dbReference>
<dbReference type="EMBL" id="JBHSZI010000001">
    <property type="protein sequence ID" value="MFC7058432.1"/>
    <property type="molecule type" value="Genomic_DNA"/>
</dbReference>
<gene>
    <name evidence="1" type="ORF">ACFQQG_09885</name>
</gene>
<evidence type="ECO:0000313" key="2">
    <source>
        <dbReference type="Proteomes" id="UP001596445"/>
    </source>
</evidence>
<name>A0ABD5W6T1_9EURY</name>
<keyword evidence="2" id="KW-1185">Reference proteome</keyword>
<dbReference type="SUPFAM" id="SSF109604">
    <property type="entry name" value="HD-domain/PDEase-like"/>
    <property type="match status" value="1"/>
</dbReference>
<evidence type="ECO:0000313" key="1">
    <source>
        <dbReference type="EMBL" id="MFC7058432.1"/>
    </source>
</evidence>
<reference evidence="1 2" key="1">
    <citation type="journal article" date="2019" name="Int. J. Syst. Evol. Microbiol.">
        <title>The Global Catalogue of Microorganisms (GCM) 10K type strain sequencing project: providing services to taxonomists for standard genome sequencing and annotation.</title>
        <authorList>
            <consortium name="The Broad Institute Genomics Platform"/>
            <consortium name="The Broad Institute Genome Sequencing Center for Infectious Disease"/>
            <person name="Wu L."/>
            <person name="Ma J."/>
        </authorList>
    </citation>
    <scope>NUCLEOTIDE SEQUENCE [LARGE SCALE GENOMIC DNA]</scope>
    <source>
        <strain evidence="1 2">JCM 30072</strain>
    </source>
</reference>
<organism evidence="1 2">
    <name type="scientific">Halovenus salina</name>
    <dbReference type="NCBI Taxonomy" id="1510225"/>
    <lineage>
        <taxon>Archaea</taxon>
        <taxon>Methanobacteriati</taxon>
        <taxon>Methanobacteriota</taxon>
        <taxon>Stenosarchaea group</taxon>
        <taxon>Halobacteria</taxon>
        <taxon>Halobacteriales</taxon>
        <taxon>Haloarculaceae</taxon>
        <taxon>Halovenus</taxon>
    </lineage>
</organism>
<dbReference type="Proteomes" id="UP001596445">
    <property type="component" value="Unassembled WGS sequence"/>
</dbReference>
<protein>
    <recommendedName>
        <fullName evidence="3">HD domain-containing protein</fullName>
    </recommendedName>
</protein>
<comment type="caution">
    <text evidence="1">The sequence shown here is derived from an EMBL/GenBank/DDBJ whole genome shotgun (WGS) entry which is preliminary data.</text>
</comment>
<dbReference type="RefSeq" id="WP_382185347.1">
    <property type="nucleotide sequence ID" value="NZ_JBHSZI010000001.1"/>
</dbReference>